<accession>A0A212BZJ7</accession>
<name>A0A212BZJ7_CEREH</name>
<gene>
    <name evidence="2" type="ORF">Celaphus_00010019</name>
</gene>
<dbReference type="OrthoDB" id="10253607at2759"/>
<feature type="non-terminal residue" evidence="2">
    <location>
        <position position="154"/>
    </location>
</feature>
<dbReference type="AlphaFoldDB" id="A0A212BZJ7"/>
<feature type="region of interest" description="Disordered" evidence="1">
    <location>
        <begin position="57"/>
        <end position="86"/>
    </location>
</feature>
<dbReference type="Proteomes" id="UP000242450">
    <property type="component" value="Chromosome X"/>
</dbReference>
<evidence type="ECO:0000256" key="1">
    <source>
        <dbReference type="SAM" id="MobiDB-lite"/>
    </source>
</evidence>
<comment type="caution">
    <text evidence="2">The sequence shown here is derived from an EMBL/GenBank/DDBJ whole genome shotgun (WGS) entry which is preliminary data.</text>
</comment>
<feature type="region of interest" description="Disordered" evidence="1">
    <location>
        <begin position="111"/>
        <end position="154"/>
    </location>
</feature>
<evidence type="ECO:0000313" key="2">
    <source>
        <dbReference type="EMBL" id="OWJ99051.1"/>
    </source>
</evidence>
<dbReference type="EMBL" id="MKHE01000034">
    <property type="protein sequence ID" value="OWJ99051.1"/>
    <property type="molecule type" value="Genomic_DNA"/>
</dbReference>
<keyword evidence="3" id="KW-1185">Reference proteome</keyword>
<protein>
    <submittedName>
        <fullName evidence="2">Uncharacterized protein</fullName>
    </submittedName>
</protein>
<proteinExistence type="predicted"/>
<organism evidence="2 3">
    <name type="scientific">Cervus elaphus hippelaphus</name>
    <name type="common">European red deer</name>
    <dbReference type="NCBI Taxonomy" id="46360"/>
    <lineage>
        <taxon>Eukaryota</taxon>
        <taxon>Metazoa</taxon>
        <taxon>Chordata</taxon>
        <taxon>Craniata</taxon>
        <taxon>Vertebrata</taxon>
        <taxon>Euteleostomi</taxon>
        <taxon>Mammalia</taxon>
        <taxon>Eutheria</taxon>
        <taxon>Laurasiatheria</taxon>
        <taxon>Artiodactyla</taxon>
        <taxon>Ruminantia</taxon>
        <taxon>Pecora</taxon>
        <taxon>Cervidae</taxon>
        <taxon>Cervinae</taxon>
        <taxon>Cervus</taxon>
    </lineage>
</organism>
<reference evidence="2 3" key="1">
    <citation type="journal article" date="2018" name="Mol. Genet. Genomics">
        <title>The red deer Cervus elaphus genome CerEla1.0: sequencing, annotating, genes, and chromosomes.</title>
        <authorList>
            <person name="Bana N.A."/>
            <person name="Nyiri A."/>
            <person name="Nagy J."/>
            <person name="Frank K."/>
            <person name="Nagy T."/>
            <person name="Steger V."/>
            <person name="Schiller M."/>
            <person name="Lakatos P."/>
            <person name="Sugar L."/>
            <person name="Horn P."/>
            <person name="Barta E."/>
            <person name="Orosz L."/>
        </authorList>
    </citation>
    <scope>NUCLEOTIDE SEQUENCE [LARGE SCALE GENOMIC DNA]</scope>
    <source>
        <strain evidence="2">Hungarian</strain>
    </source>
</reference>
<feature type="compositionally biased region" description="Basic and acidic residues" evidence="1">
    <location>
        <begin position="124"/>
        <end position="136"/>
    </location>
</feature>
<evidence type="ECO:0000313" key="3">
    <source>
        <dbReference type="Proteomes" id="UP000242450"/>
    </source>
</evidence>
<sequence length="154" mass="17078">MLQVACGGCHMLVFATPRLGMAEDVEPDEINNSCLPSAISVPISDPPLENMLQRSLSARVRRREREKSPDSIRMTGTLPPVEGTSPQPICFLPRLVPFSMSTTNLLEKMMTENENSPPPMEPDYFQHKMTKEKETDSLSAEDSESLGETADILN</sequence>